<dbReference type="EMBL" id="JAUIQD010000004">
    <property type="protein sequence ID" value="KAK3353770.1"/>
    <property type="molecule type" value="Genomic_DNA"/>
</dbReference>
<name>A0AAJ0MER5_9PEZI</name>
<reference evidence="1" key="2">
    <citation type="submission" date="2023-06" db="EMBL/GenBank/DDBJ databases">
        <authorList>
            <consortium name="Lawrence Berkeley National Laboratory"/>
            <person name="Haridas S."/>
            <person name="Hensen N."/>
            <person name="Bonometti L."/>
            <person name="Westerberg I."/>
            <person name="Brannstrom I.O."/>
            <person name="Guillou S."/>
            <person name="Cros-Aarteil S."/>
            <person name="Calhoun S."/>
            <person name="Kuo A."/>
            <person name="Mondo S."/>
            <person name="Pangilinan J."/>
            <person name="Riley R."/>
            <person name="Labutti K."/>
            <person name="Andreopoulos B."/>
            <person name="Lipzen A."/>
            <person name="Chen C."/>
            <person name="Yanf M."/>
            <person name="Daum C."/>
            <person name="Ng V."/>
            <person name="Clum A."/>
            <person name="Steindorff A."/>
            <person name="Ohm R."/>
            <person name="Martin F."/>
            <person name="Silar P."/>
            <person name="Natvig D."/>
            <person name="Lalanne C."/>
            <person name="Gautier V."/>
            <person name="Ament-Velasquez S.L."/>
            <person name="Kruys A."/>
            <person name="Hutchinson M.I."/>
            <person name="Powell A.J."/>
            <person name="Barry K."/>
            <person name="Miller A.N."/>
            <person name="Grigoriev I.V."/>
            <person name="Debuchy R."/>
            <person name="Gladieux P."/>
            <person name="Thoren M.H."/>
            <person name="Johannesson H."/>
        </authorList>
    </citation>
    <scope>NUCLEOTIDE SEQUENCE</scope>
    <source>
        <strain evidence="1">CBS 955.72</strain>
    </source>
</reference>
<evidence type="ECO:0000313" key="2">
    <source>
        <dbReference type="Proteomes" id="UP001275084"/>
    </source>
</evidence>
<sequence>MAETTALPPRPPPFAIIARDITPTPLLTHIKDEKTFNHLGDFDTHRLASDAATYMAANSDGTFAGLHQTLLTFLTLAATDTVALAAPPDKPLITQACWLTARMWQPDDAFATPRWHRDGRMFTCSCTGEADARVPHAKYAVVLLGLPTLLLQPSAAADGLGRLGRRERAELAAALDDFPRVSVAAGDVIRFSWGQKDAPVHSEPDVSVGDRVFVSVLFGSETEIRDMAEVRGQKPEDWGSWPKA</sequence>
<dbReference type="Proteomes" id="UP001275084">
    <property type="component" value="Unassembled WGS sequence"/>
</dbReference>
<evidence type="ECO:0000313" key="1">
    <source>
        <dbReference type="EMBL" id="KAK3353770.1"/>
    </source>
</evidence>
<comment type="caution">
    <text evidence="1">The sequence shown here is derived from an EMBL/GenBank/DDBJ whole genome shotgun (WGS) entry which is preliminary data.</text>
</comment>
<accession>A0AAJ0MER5</accession>
<protein>
    <submittedName>
        <fullName evidence="1">Uncharacterized protein</fullName>
    </submittedName>
</protein>
<reference evidence="1" key="1">
    <citation type="journal article" date="2023" name="Mol. Phylogenet. Evol.">
        <title>Genome-scale phylogeny and comparative genomics of the fungal order Sordariales.</title>
        <authorList>
            <person name="Hensen N."/>
            <person name="Bonometti L."/>
            <person name="Westerberg I."/>
            <person name="Brannstrom I.O."/>
            <person name="Guillou S."/>
            <person name="Cros-Aarteil S."/>
            <person name="Calhoun S."/>
            <person name="Haridas S."/>
            <person name="Kuo A."/>
            <person name="Mondo S."/>
            <person name="Pangilinan J."/>
            <person name="Riley R."/>
            <person name="LaButti K."/>
            <person name="Andreopoulos B."/>
            <person name="Lipzen A."/>
            <person name="Chen C."/>
            <person name="Yan M."/>
            <person name="Daum C."/>
            <person name="Ng V."/>
            <person name="Clum A."/>
            <person name="Steindorff A."/>
            <person name="Ohm R.A."/>
            <person name="Martin F."/>
            <person name="Silar P."/>
            <person name="Natvig D.O."/>
            <person name="Lalanne C."/>
            <person name="Gautier V."/>
            <person name="Ament-Velasquez S.L."/>
            <person name="Kruys A."/>
            <person name="Hutchinson M.I."/>
            <person name="Powell A.J."/>
            <person name="Barry K."/>
            <person name="Miller A.N."/>
            <person name="Grigoriev I.V."/>
            <person name="Debuchy R."/>
            <person name="Gladieux P."/>
            <person name="Hiltunen Thoren M."/>
            <person name="Johannesson H."/>
        </authorList>
    </citation>
    <scope>NUCLEOTIDE SEQUENCE</scope>
    <source>
        <strain evidence="1">CBS 955.72</strain>
    </source>
</reference>
<dbReference type="AlphaFoldDB" id="A0AAJ0MER5"/>
<proteinExistence type="predicted"/>
<gene>
    <name evidence="1" type="ORF">B0T25DRAFT_220887</name>
</gene>
<organism evidence="1 2">
    <name type="scientific">Lasiosphaeria hispida</name>
    <dbReference type="NCBI Taxonomy" id="260671"/>
    <lineage>
        <taxon>Eukaryota</taxon>
        <taxon>Fungi</taxon>
        <taxon>Dikarya</taxon>
        <taxon>Ascomycota</taxon>
        <taxon>Pezizomycotina</taxon>
        <taxon>Sordariomycetes</taxon>
        <taxon>Sordariomycetidae</taxon>
        <taxon>Sordariales</taxon>
        <taxon>Lasiosphaeriaceae</taxon>
        <taxon>Lasiosphaeria</taxon>
    </lineage>
</organism>
<keyword evidence="2" id="KW-1185">Reference proteome</keyword>